<protein>
    <submittedName>
        <fullName evidence="2">Uncharacterized protein</fullName>
    </submittedName>
</protein>
<feature type="signal peptide" evidence="1">
    <location>
        <begin position="1"/>
        <end position="19"/>
    </location>
</feature>
<dbReference type="AlphaFoldDB" id="A0A1H9VW68"/>
<evidence type="ECO:0000313" key="3">
    <source>
        <dbReference type="Proteomes" id="UP000199687"/>
    </source>
</evidence>
<accession>A0A1H9VW68</accession>
<proteinExistence type="predicted"/>
<dbReference type="OrthoDB" id="2627679at2"/>
<reference evidence="2 3" key="1">
    <citation type="submission" date="2016-10" db="EMBL/GenBank/DDBJ databases">
        <authorList>
            <person name="de Groot N.N."/>
        </authorList>
    </citation>
    <scope>NUCLEOTIDE SEQUENCE [LARGE SCALE GENOMIC DNA]</scope>
    <source>
        <strain evidence="2 3">CGMCC 1.7727</strain>
    </source>
</reference>
<keyword evidence="3" id="KW-1185">Reference proteome</keyword>
<name>A0A1H9VW68_9BACI</name>
<dbReference type="EMBL" id="FOGL01000028">
    <property type="protein sequence ID" value="SES25761.1"/>
    <property type="molecule type" value="Genomic_DNA"/>
</dbReference>
<dbReference type="Proteomes" id="UP000199687">
    <property type="component" value="Unassembled WGS sequence"/>
</dbReference>
<evidence type="ECO:0000313" key="2">
    <source>
        <dbReference type="EMBL" id="SES25761.1"/>
    </source>
</evidence>
<organism evidence="2 3">
    <name type="scientific">Gracilibacillus ureilyticus</name>
    <dbReference type="NCBI Taxonomy" id="531814"/>
    <lineage>
        <taxon>Bacteria</taxon>
        <taxon>Bacillati</taxon>
        <taxon>Bacillota</taxon>
        <taxon>Bacilli</taxon>
        <taxon>Bacillales</taxon>
        <taxon>Bacillaceae</taxon>
        <taxon>Gracilibacillus</taxon>
    </lineage>
</organism>
<sequence length="132" mass="14562">MKRATVLLILLVLILSACSDTENVQADNNLSVEENVRLEIESALMKIVETPSSSSNPSDYVKASQEEYDYIVGLGNNGLNYTLNKFSISESDGLTEYVMAMACAEILGDLNPVKEWDTGRTWYNKYVSLPAG</sequence>
<evidence type="ECO:0000256" key="1">
    <source>
        <dbReference type="SAM" id="SignalP"/>
    </source>
</evidence>
<dbReference type="PROSITE" id="PS51257">
    <property type="entry name" value="PROKAR_LIPOPROTEIN"/>
    <property type="match status" value="1"/>
</dbReference>
<feature type="chain" id="PRO_5038479808" evidence="1">
    <location>
        <begin position="20"/>
        <end position="132"/>
    </location>
</feature>
<keyword evidence="1" id="KW-0732">Signal</keyword>
<dbReference type="RefSeq" id="WP_089744210.1">
    <property type="nucleotide sequence ID" value="NZ_FOGL01000028.1"/>
</dbReference>
<gene>
    <name evidence="2" type="ORF">SAMN04487944_12838</name>
</gene>